<evidence type="ECO:0000313" key="2">
    <source>
        <dbReference type="Proteomes" id="UP000805193"/>
    </source>
</evidence>
<accession>A0AC60R1G5</accession>
<comment type="caution">
    <text evidence="1">The sequence shown here is derived from an EMBL/GenBank/DDBJ whole genome shotgun (WGS) entry which is preliminary data.</text>
</comment>
<organism evidence="1 2">
    <name type="scientific">Ixodes persulcatus</name>
    <name type="common">Taiga tick</name>
    <dbReference type="NCBI Taxonomy" id="34615"/>
    <lineage>
        <taxon>Eukaryota</taxon>
        <taxon>Metazoa</taxon>
        <taxon>Ecdysozoa</taxon>
        <taxon>Arthropoda</taxon>
        <taxon>Chelicerata</taxon>
        <taxon>Arachnida</taxon>
        <taxon>Acari</taxon>
        <taxon>Parasitiformes</taxon>
        <taxon>Ixodida</taxon>
        <taxon>Ixodoidea</taxon>
        <taxon>Ixodidae</taxon>
        <taxon>Ixodinae</taxon>
        <taxon>Ixodes</taxon>
    </lineage>
</organism>
<name>A0AC60R1G5_IXOPE</name>
<evidence type="ECO:0000313" key="1">
    <source>
        <dbReference type="EMBL" id="KAG0444893.1"/>
    </source>
</evidence>
<sequence>MPTGAPFAGPTRDTKKGRNDKRRQARRTARLGKRVRPVALTPERLPAAVTLDNSAKLPSPRGFGDYGNAVGSRGPSTGPSYAAKSAAPAAATTTATGRRPTDTRTATKVHLSVTLPATAPGVPTRPQAAGPHQGSLLIVYGLNSNKMNAEKLFNLLCLHGNVVNCPPSSLTARPPSRTSWATAITVSPILRRPPRTASSRLCIVTTPSSSNTTNQRAQPRSWTEKGGEGGKFVGFAAHHRAKELALGARRVRRGLLPHLAGLGHVWLLKLKTPEAKGKLLQAGELQVKERRCLVIDPYRWEIKVKLHWDTYHVRVHTVHRAFDPYGEMKDVAWKV</sequence>
<proteinExistence type="predicted"/>
<reference evidence="1 2" key="1">
    <citation type="journal article" date="2020" name="Cell">
        <title>Large-Scale Comparative Analyses of Tick Genomes Elucidate Their Genetic Diversity and Vector Capacities.</title>
        <authorList>
            <consortium name="Tick Genome and Microbiome Consortium (TIGMIC)"/>
            <person name="Jia N."/>
            <person name="Wang J."/>
            <person name="Shi W."/>
            <person name="Du L."/>
            <person name="Sun Y."/>
            <person name="Zhan W."/>
            <person name="Jiang J.F."/>
            <person name="Wang Q."/>
            <person name="Zhang B."/>
            <person name="Ji P."/>
            <person name="Bell-Sakyi L."/>
            <person name="Cui X.M."/>
            <person name="Yuan T.T."/>
            <person name="Jiang B.G."/>
            <person name="Yang W.F."/>
            <person name="Lam T.T."/>
            <person name="Chang Q.C."/>
            <person name="Ding S.J."/>
            <person name="Wang X.J."/>
            <person name="Zhu J.G."/>
            <person name="Ruan X.D."/>
            <person name="Zhao L."/>
            <person name="Wei J.T."/>
            <person name="Ye R.Z."/>
            <person name="Que T.C."/>
            <person name="Du C.H."/>
            <person name="Zhou Y.H."/>
            <person name="Cheng J.X."/>
            <person name="Dai P.F."/>
            <person name="Guo W.B."/>
            <person name="Han X.H."/>
            <person name="Huang E.J."/>
            <person name="Li L.F."/>
            <person name="Wei W."/>
            <person name="Gao Y.C."/>
            <person name="Liu J.Z."/>
            <person name="Shao H.Z."/>
            <person name="Wang X."/>
            <person name="Wang C.C."/>
            <person name="Yang T.C."/>
            <person name="Huo Q.B."/>
            <person name="Li W."/>
            <person name="Chen H.Y."/>
            <person name="Chen S.E."/>
            <person name="Zhou L.G."/>
            <person name="Ni X.B."/>
            <person name="Tian J.H."/>
            <person name="Sheng Y."/>
            <person name="Liu T."/>
            <person name="Pan Y.S."/>
            <person name="Xia L.Y."/>
            <person name="Li J."/>
            <person name="Zhao F."/>
            <person name="Cao W.C."/>
        </authorList>
    </citation>
    <scope>NUCLEOTIDE SEQUENCE [LARGE SCALE GENOMIC DNA]</scope>
    <source>
        <strain evidence="1">Iper-2018</strain>
    </source>
</reference>
<dbReference type="EMBL" id="JABSTQ010001301">
    <property type="protein sequence ID" value="KAG0444893.1"/>
    <property type="molecule type" value="Genomic_DNA"/>
</dbReference>
<keyword evidence="2" id="KW-1185">Reference proteome</keyword>
<dbReference type="Proteomes" id="UP000805193">
    <property type="component" value="Unassembled WGS sequence"/>
</dbReference>
<gene>
    <name evidence="1" type="ORF">HPB47_013263</name>
</gene>
<protein>
    <submittedName>
        <fullName evidence="1">Uncharacterized protein</fullName>
    </submittedName>
</protein>